<dbReference type="EMBL" id="CP134189">
    <property type="protein sequence ID" value="WPB05122.1"/>
    <property type="molecule type" value="Genomic_DNA"/>
</dbReference>
<organism evidence="2 3">
    <name type="scientific">Cercospora beticola</name>
    <name type="common">Sugarbeet leaf spot fungus</name>
    <dbReference type="NCBI Taxonomy" id="122368"/>
    <lineage>
        <taxon>Eukaryota</taxon>
        <taxon>Fungi</taxon>
        <taxon>Dikarya</taxon>
        <taxon>Ascomycota</taxon>
        <taxon>Pezizomycotina</taxon>
        <taxon>Dothideomycetes</taxon>
        <taxon>Dothideomycetidae</taxon>
        <taxon>Mycosphaerellales</taxon>
        <taxon>Mycosphaerellaceae</taxon>
        <taxon>Cercospora</taxon>
    </lineage>
</organism>
<dbReference type="GeneID" id="90644593"/>
<keyword evidence="3" id="KW-1185">Reference proteome</keyword>
<protein>
    <recommendedName>
        <fullName evidence="1">Ricin B lectin domain-containing protein</fullName>
    </recommendedName>
</protein>
<proteinExistence type="predicted"/>
<evidence type="ECO:0000313" key="2">
    <source>
        <dbReference type="EMBL" id="WPB05122.1"/>
    </source>
</evidence>
<accession>A0ABZ0NZV0</accession>
<dbReference type="Pfam" id="PF14200">
    <property type="entry name" value="RicinB_lectin_2"/>
    <property type="match status" value="1"/>
</dbReference>
<dbReference type="SUPFAM" id="SSF50370">
    <property type="entry name" value="Ricin B-like lectins"/>
    <property type="match status" value="1"/>
</dbReference>
<gene>
    <name evidence="2" type="ORF">RHO25_009772</name>
</gene>
<dbReference type="Proteomes" id="UP001302367">
    <property type="component" value="Chromosome 6"/>
</dbReference>
<dbReference type="RefSeq" id="XP_065459288.1">
    <property type="nucleotide sequence ID" value="XM_065603216.1"/>
</dbReference>
<dbReference type="InterPro" id="IPR000772">
    <property type="entry name" value="Ricin_B_lectin"/>
</dbReference>
<evidence type="ECO:0000259" key="1">
    <source>
        <dbReference type="Pfam" id="PF14200"/>
    </source>
</evidence>
<evidence type="ECO:0000313" key="3">
    <source>
        <dbReference type="Proteomes" id="UP001302367"/>
    </source>
</evidence>
<reference evidence="2 3" key="1">
    <citation type="submission" date="2023-09" db="EMBL/GenBank/DDBJ databases">
        <title>Complete-Gapless Cercospora beticola genome.</title>
        <authorList>
            <person name="Wyatt N.A."/>
            <person name="Spanner R.E."/>
            <person name="Bolton M.D."/>
        </authorList>
    </citation>
    <scope>NUCLEOTIDE SEQUENCE [LARGE SCALE GENOMIC DNA]</scope>
    <source>
        <strain evidence="2">Cb09-40</strain>
    </source>
</reference>
<name>A0ABZ0NZV0_CERBT</name>
<dbReference type="InterPro" id="IPR035992">
    <property type="entry name" value="Ricin_B-like_lectins"/>
</dbReference>
<feature type="domain" description="Ricin B lectin" evidence="1">
    <location>
        <begin position="47"/>
        <end position="151"/>
    </location>
</feature>
<dbReference type="Gene3D" id="2.80.10.50">
    <property type="match status" value="1"/>
</dbReference>
<sequence>MSDWIGPNTYYIVSRMKDTAFIDLSTGSAAPDAKVQIWDAPDRDNPNAIWSIVHLGIGSSGKYEYHIMNRKSGTYLTSPTSDVISKTDTELLVTANPTTPWTNRSRWCIVPCRNNTGAYWIVPVLNTKLTLNIKGGGVAGGVTSKTEIILWPIEKAGGASTKNSQWFLRLSDDAILNCPKIAPAALETATYT</sequence>